<evidence type="ECO:0000313" key="3">
    <source>
        <dbReference type="Proteomes" id="UP001172155"/>
    </source>
</evidence>
<proteinExistence type="predicted"/>
<dbReference type="EMBL" id="JAUKUD010000007">
    <property type="protein sequence ID" value="KAK0738300.1"/>
    <property type="molecule type" value="Genomic_DNA"/>
</dbReference>
<keyword evidence="3" id="KW-1185">Reference proteome</keyword>
<feature type="region of interest" description="Disordered" evidence="1">
    <location>
        <begin position="1"/>
        <end position="40"/>
    </location>
</feature>
<organism evidence="2 3">
    <name type="scientific">Schizothecium vesticola</name>
    <dbReference type="NCBI Taxonomy" id="314040"/>
    <lineage>
        <taxon>Eukaryota</taxon>
        <taxon>Fungi</taxon>
        <taxon>Dikarya</taxon>
        <taxon>Ascomycota</taxon>
        <taxon>Pezizomycotina</taxon>
        <taxon>Sordariomycetes</taxon>
        <taxon>Sordariomycetidae</taxon>
        <taxon>Sordariales</taxon>
        <taxon>Schizotheciaceae</taxon>
        <taxon>Schizothecium</taxon>
    </lineage>
</organism>
<evidence type="ECO:0000256" key="1">
    <source>
        <dbReference type="SAM" id="MobiDB-lite"/>
    </source>
</evidence>
<feature type="compositionally biased region" description="Low complexity" evidence="1">
    <location>
        <begin position="222"/>
        <end position="233"/>
    </location>
</feature>
<dbReference type="AlphaFoldDB" id="A0AA40BQ19"/>
<reference evidence="2" key="1">
    <citation type="submission" date="2023-06" db="EMBL/GenBank/DDBJ databases">
        <title>Genome-scale phylogeny and comparative genomics of the fungal order Sordariales.</title>
        <authorList>
            <consortium name="Lawrence Berkeley National Laboratory"/>
            <person name="Hensen N."/>
            <person name="Bonometti L."/>
            <person name="Westerberg I."/>
            <person name="Brannstrom I.O."/>
            <person name="Guillou S."/>
            <person name="Cros-Aarteil S."/>
            <person name="Calhoun S."/>
            <person name="Haridas S."/>
            <person name="Kuo A."/>
            <person name="Mondo S."/>
            <person name="Pangilinan J."/>
            <person name="Riley R."/>
            <person name="LaButti K."/>
            <person name="Andreopoulos B."/>
            <person name="Lipzen A."/>
            <person name="Chen C."/>
            <person name="Yanf M."/>
            <person name="Daum C."/>
            <person name="Ng V."/>
            <person name="Clum A."/>
            <person name="Steindorff A."/>
            <person name="Ohm R."/>
            <person name="Martin F."/>
            <person name="Silar P."/>
            <person name="Natvig D."/>
            <person name="Lalanne C."/>
            <person name="Gautier V."/>
            <person name="Ament-velasquez S.L."/>
            <person name="Kruys A."/>
            <person name="Hutchinson M.I."/>
            <person name="Powell A.J."/>
            <person name="Barry K."/>
            <person name="Miller A.N."/>
            <person name="Grigoriev I.V."/>
            <person name="Debuchy R."/>
            <person name="Gladieux P."/>
            <person name="Thoren M.H."/>
            <person name="Johannesson H."/>
        </authorList>
    </citation>
    <scope>NUCLEOTIDE SEQUENCE</scope>
    <source>
        <strain evidence="2">SMH3187-1</strain>
    </source>
</reference>
<dbReference type="Proteomes" id="UP001172155">
    <property type="component" value="Unassembled WGS sequence"/>
</dbReference>
<feature type="region of interest" description="Disordered" evidence="1">
    <location>
        <begin position="191"/>
        <end position="233"/>
    </location>
</feature>
<protein>
    <submittedName>
        <fullName evidence="2">Uncharacterized protein</fullName>
    </submittedName>
</protein>
<accession>A0AA40BQ19</accession>
<comment type="caution">
    <text evidence="2">The sequence shown here is derived from an EMBL/GenBank/DDBJ whole genome shotgun (WGS) entry which is preliminary data.</text>
</comment>
<sequence>MSTGKHRPPKPRPESRPSPFSRPALPRPQAAPTGLSLSGPRSVESSRALLNWHGPCRHLHLTIDFPLTLFSHACPRNISSPPLSFSYRYRYRYRYRRLSRRLSWSPSALPIAFIHSYIWAHLITASSSRPSPSSPIAIDPAGFHLTFRRPRPLPTSAARVFGFTTDSVSRQNCTAPSTSTIVGRHDTPSALQQQQLPTSPVPGVPTLSVAVDPPSSCPNSGPAACPASHCSPP</sequence>
<evidence type="ECO:0000313" key="2">
    <source>
        <dbReference type="EMBL" id="KAK0738300.1"/>
    </source>
</evidence>
<feature type="compositionally biased region" description="Basic residues" evidence="1">
    <location>
        <begin position="1"/>
        <end position="10"/>
    </location>
</feature>
<name>A0AA40BQ19_9PEZI</name>
<gene>
    <name evidence="2" type="ORF">B0T18DRAFT_242978</name>
</gene>